<reference evidence="1" key="1">
    <citation type="submission" date="2020-05" db="EMBL/GenBank/DDBJ databases">
        <title>Mycena genomes resolve the evolution of fungal bioluminescence.</title>
        <authorList>
            <person name="Tsai I.J."/>
        </authorList>
    </citation>
    <scope>NUCLEOTIDE SEQUENCE</scope>
    <source>
        <strain evidence="1">160909Yilan</strain>
    </source>
</reference>
<keyword evidence="2" id="KW-1185">Reference proteome</keyword>
<organism evidence="1 2">
    <name type="scientific">Mycena sanguinolenta</name>
    <dbReference type="NCBI Taxonomy" id="230812"/>
    <lineage>
        <taxon>Eukaryota</taxon>
        <taxon>Fungi</taxon>
        <taxon>Dikarya</taxon>
        <taxon>Basidiomycota</taxon>
        <taxon>Agaricomycotina</taxon>
        <taxon>Agaricomycetes</taxon>
        <taxon>Agaricomycetidae</taxon>
        <taxon>Agaricales</taxon>
        <taxon>Marasmiineae</taxon>
        <taxon>Mycenaceae</taxon>
        <taxon>Mycena</taxon>
    </lineage>
</organism>
<dbReference type="Proteomes" id="UP000623467">
    <property type="component" value="Unassembled WGS sequence"/>
</dbReference>
<dbReference type="EMBL" id="JACAZH010000001">
    <property type="protein sequence ID" value="KAF7378107.1"/>
    <property type="molecule type" value="Genomic_DNA"/>
</dbReference>
<accession>A0A8H6ZHX1</accession>
<name>A0A8H6ZHX1_9AGAR</name>
<gene>
    <name evidence="1" type="ORF">MSAN_00234900</name>
</gene>
<dbReference type="SUPFAM" id="SSF51735">
    <property type="entry name" value="NAD(P)-binding Rossmann-fold domains"/>
    <property type="match status" value="1"/>
</dbReference>
<proteinExistence type="predicted"/>
<sequence>MKQVQVKAWGEKPECVGVPDPEPLPADSPLIQVRVLAAGLHQIVRARASGTHYSAQGLPHIVGTDGVGTTVPEGKLVYFSAMTPTGGSFADVVTVPKTAITELPSSADPVQVAGLGNPVLASWMGLATRVEHKLVPEAFTCLIIGATTLSGKAAISVAREFGAAKVIGAARSVSKMEGLRLDGTVELNDADATKTNWAAALSADVVLDFLWGPQAASFVEALKPGKTVQYVQLGTLGGRETPFPGDVLRGKDLILRGSGPGAWSFPQLAQESPKMIGAIATGKIQPYKFKEMRLDDIESAWQDKSGERIVFRP</sequence>
<dbReference type="InterPro" id="IPR051397">
    <property type="entry name" value="Zn-ADH-like_protein"/>
</dbReference>
<dbReference type="SUPFAM" id="SSF50129">
    <property type="entry name" value="GroES-like"/>
    <property type="match status" value="1"/>
</dbReference>
<dbReference type="GO" id="GO:0016491">
    <property type="term" value="F:oxidoreductase activity"/>
    <property type="evidence" value="ECO:0007669"/>
    <property type="project" value="TreeGrafter"/>
</dbReference>
<dbReference type="InterPro" id="IPR011032">
    <property type="entry name" value="GroES-like_sf"/>
</dbReference>
<dbReference type="PANTHER" id="PTHR43677:SF11">
    <property type="entry name" value="ZINC-CONTAINING ALCOHOL DEHYDROGENASE"/>
    <property type="match status" value="1"/>
</dbReference>
<evidence type="ECO:0000313" key="1">
    <source>
        <dbReference type="EMBL" id="KAF7378107.1"/>
    </source>
</evidence>
<dbReference type="PANTHER" id="PTHR43677">
    <property type="entry name" value="SHORT-CHAIN DEHYDROGENASE/REDUCTASE"/>
    <property type="match status" value="1"/>
</dbReference>
<dbReference type="OrthoDB" id="809632at2759"/>
<comment type="caution">
    <text evidence="1">The sequence shown here is derived from an EMBL/GenBank/DDBJ whole genome shotgun (WGS) entry which is preliminary data.</text>
</comment>
<protein>
    <submittedName>
        <fullName evidence="1">Alcohol dehydrogenase superfamily zinc-containing</fullName>
    </submittedName>
</protein>
<dbReference type="InterPro" id="IPR036291">
    <property type="entry name" value="NAD(P)-bd_dom_sf"/>
</dbReference>
<dbReference type="AlphaFoldDB" id="A0A8H6ZHX1"/>
<dbReference type="Gene3D" id="3.90.180.10">
    <property type="entry name" value="Medium-chain alcohol dehydrogenases, catalytic domain"/>
    <property type="match status" value="1"/>
</dbReference>
<dbReference type="Gene3D" id="3.40.50.720">
    <property type="entry name" value="NAD(P)-binding Rossmann-like Domain"/>
    <property type="match status" value="1"/>
</dbReference>
<evidence type="ECO:0000313" key="2">
    <source>
        <dbReference type="Proteomes" id="UP000623467"/>
    </source>
</evidence>